<dbReference type="Proteomes" id="UP001293254">
    <property type="component" value="Unassembled WGS sequence"/>
</dbReference>
<dbReference type="Pfam" id="PF12776">
    <property type="entry name" value="Myb_DNA-bind_3"/>
    <property type="match status" value="1"/>
</dbReference>
<feature type="region of interest" description="Disordered" evidence="1">
    <location>
        <begin position="144"/>
        <end position="182"/>
    </location>
</feature>
<comment type="caution">
    <text evidence="3">The sequence shown here is derived from an EMBL/GenBank/DDBJ whole genome shotgun (WGS) entry which is preliminary data.</text>
</comment>
<dbReference type="AlphaFoldDB" id="A0AAE2CUK9"/>
<accession>A0AAE2CUK9</accession>
<feature type="domain" description="Myb/SANT-like" evidence="2">
    <location>
        <begin position="1"/>
        <end position="85"/>
    </location>
</feature>
<organism evidence="3 4">
    <name type="scientific">Sesamum alatum</name>
    <dbReference type="NCBI Taxonomy" id="300844"/>
    <lineage>
        <taxon>Eukaryota</taxon>
        <taxon>Viridiplantae</taxon>
        <taxon>Streptophyta</taxon>
        <taxon>Embryophyta</taxon>
        <taxon>Tracheophyta</taxon>
        <taxon>Spermatophyta</taxon>
        <taxon>Magnoliopsida</taxon>
        <taxon>eudicotyledons</taxon>
        <taxon>Gunneridae</taxon>
        <taxon>Pentapetalae</taxon>
        <taxon>asterids</taxon>
        <taxon>lamiids</taxon>
        <taxon>Lamiales</taxon>
        <taxon>Pedaliaceae</taxon>
        <taxon>Sesamum</taxon>
    </lineage>
</organism>
<reference evidence="3" key="1">
    <citation type="submission" date="2020-06" db="EMBL/GenBank/DDBJ databases">
        <authorList>
            <person name="Li T."/>
            <person name="Hu X."/>
            <person name="Zhang T."/>
            <person name="Song X."/>
            <person name="Zhang H."/>
            <person name="Dai N."/>
            <person name="Sheng W."/>
            <person name="Hou X."/>
            <person name="Wei L."/>
        </authorList>
    </citation>
    <scope>NUCLEOTIDE SEQUENCE</scope>
    <source>
        <strain evidence="3">3651</strain>
        <tissue evidence="3">Leaf</tissue>
    </source>
</reference>
<evidence type="ECO:0000313" key="3">
    <source>
        <dbReference type="EMBL" id="KAK4435080.1"/>
    </source>
</evidence>
<proteinExistence type="predicted"/>
<keyword evidence="4" id="KW-1185">Reference proteome</keyword>
<dbReference type="EMBL" id="JACGWO010000002">
    <property type="protein sequence ID" value="KAK4435080.1"/>
    <property type="molecule type" value="Genomic_DNA"/>
</dbReference>
<name>A0AAE2CUK9_9LAMI</name>
<feature type="compositionally biased region" description="Low complexity" evidence="1">
    <location>
        <begin position="171"/>
        <end position="182"/>
    </location>
</feature>
<sequence>MEATFVDALVEHKKQGHIKRNGINFHAVMCAIYDVNREHATKHSYATGDNKLRKLKERYSIFSTIPKVSGVLVNNVGRYVLADDERVLCKCYVNAYEDFYESLCILFGLDTADEPSLMYEEEEVDSVMAGLMKAPQYYASDDEEEVNSILALPTAPPPSSDPGYLSIEHTSSSASNEISKSN</sequence>
<protein>
    <recommendedName>
        <fullName evidence="2">Myb/SANT-like domain-containing protein</fullName>
    </recommendedName>
</protein>
<evidence type="ECO:0000256" key="1">
    <source>
        <dbReference type="SAM" id="MobiDB-lite"/>
    </source>
</evidence>
<dbReference type="InterPro" id="IPR024752">
    <property type="entry name" value="Myb/SANT-like_dom"/>
</dbReference>
<gene>
    <name evidence="3" type="ORF">Salat_0671300</name>
</gene>
<evidence type="ECO:0000313" key="4">
    <source>
        <dbReference type="Proteomes" id="UP001293254"/>
    </source>
</evidence>
<reference evidence="3" key="2">
    <citation type="journal article" date="2024" name="Plant">
        <title>Genomic evolution and insights into agronomic trait innovations of Sesamum species.</title>
        <authorList>
            <person name="Miao H."/>
            <person name="Wang L."/>
            <person name="Qu L."/>
            <person name="Liu H."/>
            <person name="Sun Y."/>
            <person name="Le M."/>
            <person name="Wang Q."/>
            <person name="Wei S."/>
            <person name="Zheng Y."/>
            <person name="Lin W."/>
            <person name="Duan Y."/>
            <person name="Cao H."/>
            <person name="Xiong S."/>
            <person name="Wang X."/>
            <person name="Wei L."/>
            <person name="Li C."/>
            <person name="Ma Q."/>
            <person name="Ju M."/>
            <person name="Zhao R."/>
            <person name="Li G."/>
            <person name="Mu C."/>
            <person name="Tian Q."/>
            <person name="Mei H."/>
            <person name="Zhang T."/>
            <person name="Gao T."/>
            <person name="Zhang H."/>
        </authorList>
    </citation>
    <scope>NUCLEOTIDE SEQUENCE</scope>
    <source>
        <strain evidence="3">3651</strain>
    </source>
</reference>
<evidence type="ECO:0000259" key="2">
    <source>
        <dbReference type="Pfam" id="PF12776"/>
    </source>
</evidence>